<dbReference type="RefSeq" id="WP_147713731.1">
    <property type="nucleotide sequence ID" value="NZ_VKAD01000001.1"/>
</dbReference>
<evidence type="ECO:0000313" key="2">
    <source>
        <dbReference type="Proteomes" id="UP000321764"/>
    </source>
</evidence>
<evidence type="ECO:0000313" key="1">
    <source>
        <dbReference type="EMBL" id="TXR54333.1"/>
    </source>
</evidence>
<dbReference type="EMBL" id="VKAD01000001">
    <property type="protein sequence ID" value="TXR54333.1"/>
    <property type="molecule type" value="Genomic_DNA"/>
</dbReference>
<gene>
    <name evidence="1" type="ORF">FME95_07295</name>
</gene>
<dbReference type="Proteomes" id="UP000321764">
    <property type="component" value="Unassembled WGS sequence"/>
</dbReference>
<organism evidence="1 2">
    <name type="scientific">Reinekea thalattae</name>
    <dbReference type="NCBI Taxonomy" id="2593301"/>
    <lineage>
        <taxon>Bacteria</taxon>
        <taxon>Pseudomonadati</taxon>
        <taxon>Pseudomonadota</taxon>
        <taxon>Gammaproteobacteria</taxon>
        <taxon>Oceanospirillales</taxon>
        <taxon>Saccharospirillaceae</taxon>
        <taxon>Reinekea</taxon>
    </lineage>
</organism>
<proteinExistence type="predicted"/>
<reference evidence="1 2" key="1">
    <citation type="submission" date="2019-07" db="EMBL/GenBank/DDBJ databases">
        <title>Reinekea sp. strain SSH23 genome sequencing and assembly.</title>
        <authorList>
            <person name="Kim I."/>
        </authorList>
    </citation>
    <scope>NUCLEOTIDE SEQUENCE [LARGE SCALE GENOMIC DNA]</scope>
    <source>
        <strain evidence="1 2">SSH23</strain>
    </source>
</reference>
<accession>A0A5C8ZB03</accession>
<comment type="caution">
    <text evidence="1">The sequence shown here is derived from an EMBL/GenBank/DDBJ whole genome shotgun (WGS) entry which is preliminary data.</text>
</comment>
<dbReference type="AlphaFoldDB" id="A0A5C8ZB03"/>
<name>A0A5C8ZB03_9GAMM</name>
<keyword evidence="2" id="KW-1185">Reference proteome</keyword>
<sequence>MDISTSLKPIAITNTSSDVTNFELSNTLSNSELLSSKPSEEVVLGQAEILKVQAIAAQVYEPTPPVVSFDFATSAEQPVLLTSFEDKLNVNYKTSFDDLLGGFHSNIGSFLDSGLTELEQTGSKTIFTQTAANFDANSHTDRITESRSKHGGYSTEFRLTTKEGDTLTFNLTLDYSSGSLSDNQGRFTSKHISLSMALEGNLSDEEKQAIEEFASSLDQQIGDIMSGDSVNFDKLNIFSDDIISDISFTADSGYSETFSLKMTNTDDERSISFDSKLVDVDITLDNLSNPLNNNMQQESLLELLQNVKEGTRKARDDDDHSRTLTSAISTIFGDLATSSNSNQAIKAAPNSVSNYSGAITSGLPDFSIDYSSKAYSGSGFAEEKVGLAIKQNTSMTTSDSGFEVFQNYSYELNYSYDKPLPHLKFPTEDLRIEVIGHEQQRRTSHFEVKDGIVINASVSKEASESITENTIRFGELEDSKTTTEHSASVIDITEQAQQALAENEMLVVEDLMEHITI</sequence>
<dbReference type="OrthoDB" id="5941093at2"/>
<protein>
    <submittedName>
        <fullName evidence="1">Uncharacterized protein</fullName>
    </submittedName>
</protein>